<feature type="region of interest" description="Disordered" evidence="6">
    <location>
        <begin position="826"/>
        <end position="866"/>
    </location>
</feature>
<evidence type="ECO:0000256" key="2">
    <source>
        <dbReference type="ARBA" id="ARBA00022553"/>
    </source>
</evidence>
<evidence type="ECO:0000313" key="8">
    <source>
        <dbReference type="EMBL" id="KAK5083397.1"/>
    </source>
</evidence>
<evidence type="ECO:0000256" key="5">
    <source>
        <dbReference type="ARBA" id="ARBA00022801"/>
    </source>
</evidence>
<dbReference type="InterPro" id="IPR051947">
    <property type="entry name" value="Sentrin-specific_protease"/>
</dbReference>
<evidence type="ECO:0000313" key="9">
    <source>
        <dbReference type="Proteomes" id="UP001345013"/>
    </source>
</evidence>
<protein>
    <recommendedName>
        <fullName evidence="7">Ubiquitin-like protease family profile domain-containing protein</fullName>
    </recommendedName>
</protein>
<dbReference type="InterPro" id="IPR038765">
    <property type="entry name" value="Papain-like_cys_pep_sf"/>
</dbReference>
<sequence length="1064" mass="120266">MDAVQKAPRQTRSTPVPQPHVVTTPPTKKRKLESPTKDHLRNADGRDVASETSQGGGRNNSVIQLNSNADHLALVYDFEGPRPQASGPTSNGVKYTPLRKLANRDNRSQESSTHEPREGSFDDLTDPSDFMKDATKQRKSGIFDSDDDQAYPRLTGHNQLAAQKQHQTRTPLAPITPPASKVAAGYYEKSPDELNTVSETSRGHRKPRRPPLSPTDYSIQSGVRFPLRAFVCTGFIDVPGYDLEVFEHRKAFVVHYRAATMEDALTPEIPLTKIIQLLLPETEDRNCVMLRLSAGFVPSNVCFLEFDTTKALCDFSTLVHNLNPNLRVHQKPCRWIEDAMGKSYANTRDMSDEQRAKYRNEVRQNKQTRVDRQAAVSAEGQPSDRKRLKDHLDAPSDHLNGQSGMHRSDQPAASRQEQNNAQALPDAARHVSTSKVRQTRSHALEQSIDDAASRPCPINVDPRRQGPEWKRPLMYPREGPRRESVTWDDLSRLEDDKYLNDSLVALFIRYLQENMDQEELKKMHFFNTFFYETLMRPSEAKRGRRQINYKGVANWTKNIRLFKRDYVVVPVNENAHWYVMIICNLRSLLGEDKDASEETGEQLLAQPNVGTTEDNDSLQLLSEHEALPQDLVNERMLTTEATELASETLDKRRPGRPKKAHRQLPKYAIDQPVIITLDSLNSGRSPTATALKDYLAEEAKEKLGLDIDRANIRGMTAKNIPLQGNFSDCGLYMCMYLEQFVREPRRFVSSLLQRDTEAMRWPKKLRSEALRQRLYDMLQELHMAQYKKREANLQPIGRILIRNEDLLSEKQEYVKDGLAFYESYSQKRRTRSAEHTDSEEASTSEGPSVVEGGGAEHRSLGAVKTESETDVNAIVIDDDSQVQPAPQDGKTSRFFAGTTAESAQGVSQSEDTPQRLAARLKQQRSPERPTQRSSPNMQNRRRSPREISKISSTSIDLSTLTPKQPALRQRSVSVSTDFLSGNASYDTNHQQLPADDGVDRQKEVHNARYEEGVFEGFDDDHATAGHQEGRHGSVVPESNYGDETVTDDVIQVDEATAADEMLLE</sequence>
<dbReference type="Gene3D" id="3.40.395.10">
    <property type="entry name" value="Adenoviral Proteinase, Chain A"/>
    <property type="match status" value="1"/>
</dbReference>
<reference evidence="8 9" key="1">
    <citation type="submission" date="2023-08" db="EMBL/GenBank/DDBJ databases">
        <title>Black Yeasts Isolated from many extreme environments.</title>
        <authorList>
            <person name="Coleine C."/>
            <person name="Stajich J.E."/>
            <person name="Selbmann L."/>
        </authorList>
    </citation>
    <scope>NUCLEOTIDE SEQUENCE [LARGE SCALE GENOMIC DNA]</scope>
    <source>
        <strain evidence="8 9">CCFEE 5885</strain>
    </source>
</reference>
<proteinExistence type="inferred from homology"/>
<feature type="compositionally biased region" description="Basic and acidic residues" evidence="6">
    <location>
        <begin position="102"/>
        <end position="120"/>
    </location>
</feature>
<name>A0ABR0K253_9EURO</name>
<keyword evidence="2" id="KW-0597">Phosphoprotein</keyword>
<feature type="compositionally biased region" description="Low complexity" evidence="6">
    <location>
        <begin position="949"/>
        <end position="961"/>
    </location>
</feature>
<feature type="region of interest" description="Disordered" evidence="6">
    <location>
        <begin position="186"/>
        <end position="217"/>
    </location>
</feature>
<evidence type="ECO:0000256" key="4">
    <source>
        <dbReference type="ARBA" id="ARBA00022786"/>
    </source>
</evidence>
<dbReference type="PROSITE" id="PS50600">
    <property type="entry name" value="ULP_PROTEASE"/>
    <property type="match status" value="1"/>
</dbReference>
<gene>
    <name evidence="8" type="ORF">LTR24_007687</name>
</gene>
<comment type="caution">
    <text evidence="8">The sequence shown here is derived from an EMBL/GenBank/DDBJ whole genome shotgun (WGS) entry which is preliminary data.</text>
</comment>
<dbReference type="EMBL" id="JAVRRG010000119">
    <property type="protein sequence ID" value="KAK5083397.1"/>
    <property type="molecule type" value="Genomic_DNA"/>
</dbReference>
<feature type="compositionally biased region" description="Polar residues" evidence="6">
    <location>
        <begin position="899"/>
        <end position="911"/>
    </location>
</feature>
<dbReference type="InterPro" id="IPR003653">
    <property type="entry name" value="Peptidase_C48_C"/>
</dbReference>
<feature type="compositionally biased region" description="Basic and acidic residues" evidence="6">
    <location>
        <begin position="1019"/>
        <end position="1031"/>
    </location>
</feature>
<comment type="similarity">
    <text evidence="1">Belongs to the peptidase C48 family.</text>
</comment>
<feature type="region of interest" description="Disordered" evidence="6">
    <location>
        <begin position="1019"/>
        <end position="1049"/>
    </location>
</feature>
<feature type="compositionally biased region" description="Polar residues" evidence="6">
    <location>
        <begin position="59"/>
        <end position="69"/>
    </location>
</feature>
<feature type="compositionally biased region" description="Basic and acidic residues" evidence="6">
    <location>
        <begin position="382"/>
        <end position="396"/>
    </location>
</feature>
<feature type="compositionally biased region" description="Polar residues" evidence="6">
    <location>
        <begin position="399"/>
        <end position="422"/>
    </location>
</feature>
<evidence type="ECO:0000256" key="6">
    <source>
        <dbReference type="SAM" id="MobiDB-lite"/>
    </source>
</evidence>
<feature type="region of interest" description="Disordered" evidence="6">
    <location>
        <begin position="899"/>
        <end position="972"/>
    </location>
</feature>
<feature type="domain" description="Ubiquitin-like protease family profile" evidence="7">
    <location>
        <begin position="483"/>
        <end position="740"/>
    </location>
</feature>
<evidence type="ECO:0000256" key="1">
    <source>
        <dbReference type="ARBA" id="ARBA00005234"/>
    </source>
</evidence>
<accession>A0ABR0K253</accession>
<dbReference type="SUPFAM" id="SSF54001">
    <property type="entry name" value="Cysteine proteinases"/>
    <property type="match status" value="1"/>
</dbReference>
<evidence type="ECO:0000259" key="7">
    <source>
        <dbReference type="PROSITE" id="PS50600"/>
    </source>
</evidence>
<dbReference type="Proteomes" id="UP001345013">
    <property type="component" value="Unassembled WGS sequence"/>
</dbReference>
<keyword evidence="3" id="KW-0645">Protease</keyword>
<feature type="region of interest" description="Disordered" evidence="6">
    <location>
        <begin position="359"/>
        <end position="476"/>
    </location>
</feature>
<evidence type="ECO:0000256" key="3">
    <source>
        <dbReference type="ARBA" id="ARBA00022670"/>
    </source>
</evidence>
<dbReference type="PANTHER" id="PTHR46896:SF3">
    <property type="entry name" value="FI06413P-RELATED"/>
    <property type="match status" value="1"/>
</dbReference>
<dbReference type="Pfam" id="PF02902">
    <property type="entry name" value="Peptidase_C48"/>
    <property type="match status" value="1"/>
</dbReference>
<feature type="compositionally biased region" description="Basic and acidic residues" evidence="6">
    <location>
        <begin position="32"/>
        <end position="49"/>
    </location>
</feature>
<organism evidence="8 9">
    <name type="scientific">Lithohypha guttulata</name>
    <dbReference type="NCBI Taxonomy" id="1690604"/>
    <lineage>
        <taxon>Eukaryota</taxon>
        <taxon>Fungi</taxon>
        <taxon>Dikarya</taxon>
        <taxon>Ascomycota</taxon>
        <taxon>Pezizomycotina</taxon>
        <taxon>Eurotiomycetes</taxon>
        <taxon>Chaetothyriomycetidae</taxon>
        <taxon>Chaetothyriales</taxon>
        <taxon>Trichomeriaceae</taxon>
        <taxon>Lithohypha</taxon>
    </lineage>
</organism>
<keyword evidence="4" id="KW-0833">Ubl conjugation pathway</keyword>
<dbReference type="PANTHER" id="PTHR46896">
    <property type="entry name" value="SENTRIN-SPECIFIC PROTEASE"/>
    <property type="match status" value="1"/>
</dbReference>
<keyword evidence="5" id="KW-0378">Hydrolase</keyword>
<feature type="compositionally biased region" description="Basic and acidic residues" evidence="6">
    <location>
        <begin position="359"/>
        <end position="372"/>
    </location>
</feature>
<keyword evidence="9" id="KW-1185">Reference proteome</keyword>
<feature type="region of interest" description="Disordered" evidence="6">
    <location>
        <begin position="1"/>
        <end position="131"/>
    </location>
</feature>
<feature type="compositionally biased region" description="Basic and acidic residues" evidence="6">
    <location>
        <begin position="461"/>
        <end position="471"/>
    </location>
</feature>